<dbReference type="EMBL" id="MSIE01000078">
    <property type="protein sequence ID" value="OLF09993.1"/>
    <property type="molecule type" value="Genomic_DNA"/>
</dbReference>
<evidence type="ECO:0000256" key="2">
    <source>
        <dbReference type="ARBA" id="ARBA00022679"/>
    </source>
</evidence>
<dbReference type="PANTHER" id="PTHR45947">
    <property type="entry name" value="SULFOQUINOVOSYL TRANSFERASE SQD2"/>
    <property type="match status" value="1"/>
</dbReference>
<evidence type="ECO:0000313" key="5">
    <source>
        <dbReference type="EMBL" id="OLF09993.1"/>
    </source>
</evidence>
<dbReference type="Pfam" id="PF00534">
    <property type="entry name" value="Glycos_transf_1"/>
    <property type="match status" value="1"/>
</dbReference>
<keyword evidence="2 5" id="KW-0808">Transferase</keyword>
<keyword evidence="1" id="KW-0328">Glycosyltransferase</keyword>
<dbReference type="InterPro" id="IPR001296">
    <property type="entry name" value="Glyco_trans_1"/>
</dbReference>
<dbReference type="SUPFAM" id="SSF53756">
    <property type="entry name" value="UDP-Glycosyltransferase/glycogen phosphorylase"/>
    <property type="match status" value="1"/>
</dbReference>
<proteinExistence type="predicted"/>
<accession>A0A1Q8C6M0</accession>
<dbReference type="GO" id="GO:0016758">
    <property type="term" value="F:hexosyltransferase activity"/>
    <property type="evidence" value="ECO:0007669"/>
    <property type="project" value="TreeGrafter"/>
</dbReference>
<feature type="domain" description="Glycosyl transferase family 1" evidence="3">
    <location>
        <begin position="211"/>
        <end position="369"/>
    </location>
</feature>
<protein>
    <submittedName>
        <fullName evidence="5">Glycosyl transferase</fullName>
    </submittedName>
</protein>
<sequence length="406" mass="43415">MRIAMISEHANPLAVLGEVDAGGQNLHVAELSAALVDLGHEVTVYTRRDARDLPESVRAPQGYRVVHVPAGPAEHVPKDELLPYMAEFTRFVDREWRQSPPDVVHSHFWMSGLVAVVAGGNQQIPVVHTYHALGTVKRRHQGLADTSPPGRIRTERMIGRNAAQIVATCTDEVRELGRMGVPATRTTVVPCGVDCEHFTPDGPAEPAGPRHRVVSVGRLVPRKGFADLVAALPEVPDTELVLVGGPESDRLAAHPEAVRLRQLAARLGVANRVRLLGQVPRDRMPAVLRSADAVACVPWYEPFGIVPLEAMACGVPVVASAVGGLIDTVVDGVTGVHVPPRSPGELATALRTLLADPVRCSLLGAAGRERAESRYPWRQVALATARAYEQCRAVAEPGPLAAAGSM</sequence>
<evidence type="ECO:0000313" key="6">
    <source>
        <dbReference type="Proteomes" id="UP000185596"/>
    </source>
</evidence>
<dbReference type="InterPro" id="IPR050194">
    <property type="entry name" value="Glycosyltransferase_grp1"/>
</dbReference>
<evidence type="ECO:0000259" key="4">
    <source>
        <dbReference type="Pfam" id="PF13439"/>
    </source>
</evidence>
<dbReference type="Pfam" id="PF13439">
    <property type="entry name" value="Glyco_transf_4"/>
    <property type="match status" value="1"/>
</dbReference>
<gene>
    <name evidence="5" type="ORF">BU204_32155</name>
</gene>
<dbReference type="Proteomes" id="UP000185596">
    <property type="component" value="Unassembled WGS sequence"/>
</dbReference>
<dbReference type="PANTHER" id="PTHR45947:SF3">
    <property type="entry name" value="SULFOQUINOVOSYL TRANSFERASE SQD2"/>
    <property type="match status" value="1"/>
</dbReference>
<comment type="caution">
    <text evidence="5">The sequence shown here is derived from an EMBL/GenBank/DDBJ whole genome shotgun (WGS) entry which is preliminary data.</text>
</comment>
<dbReference type="InterPro" id="IPR028098">
    <property type="entry name" value="Glyco_trans_4-like_N"/>
</dbReference>
<evidence type="ECO:0000256" key="1">
    <source>
        <dbReference type="ARBA" id="ARBA00022676"/>
    </source>
</evidence>
<dbReference type="AlphaFoldDB" id="A0A1Q8C6M0"/>
<feature type="domain" description="Glycosyltransferase subfamily 4-like N-terminal" evidence="4">
    <location>
        <begin position="22"/>
        <end position="196"/>
    </location>
</feature>
<name>A0A1Q8C6M0_9PSEU</name>
<dbReference type="OrthoDB" id="9810929at2"/>
<keyword evidence="6" id="KW-1185">Reference proteome</keyword>
<dbReference type="STRING" id="1912961.BU204_32155"/>
<dbReference type="Gene3D" id="3.40.50.2000">
    <property type="entry name" value="Glycogen Phosphorylase B"/>
    <property type="match status" value="2"/>
</dbReference>
<dbReference type="GO" id="GO:1901137">
    <property type="term" value="P:carbohydrate derivative biosynthetic process"/>
    <property type="evidence" value="ECO:0007669"/>
    <property type="project" value="UniProtKB-ARBA"/>
</dbReference>
<evidence type="ECO:0000259" key="3">
    <source>
        <dbReference type="Pfam" id="PF00534"/>
    </source>
</evidence>
<organism evidence="5 6">
    <name type="scientific">Actinophytocola xanthii</name>
    <dbReference type="NCBI Taxonomy" id="1912961"/>
    <lineage>
        <taxon>Bacteria</taxon>
        <taxon>Bacillati</taxon>
        <taxon>Actinomycetota</taxon>
        <taxon>Actinomycetes</taxon>
        <taxon>Pseudonocardiales</taxon>
        <taxon>Pseudonocardiaceae</taxon>
    </lineage>
</organism>
<dbReference type="RefSeq" id="WP_075129562.1">
    <property type="nucleotide sequence ID" value="NZ_MSIE01000078.1"/>
</dbReference>
<reference evidence="5 6" key="1">
    <citation type="submission" date="2016-12" db="EMBL/GenBank/DDBJ databases">
        <title>The draft genome sequence of Actinophytocola sp. 11-183.</title>
        <authorList>
            <person name="Wang W."/>
            <person name="Yuan L."/>
        </authorList>
    </citation>
    <scope>NUCLEOTIDE SEQUENCE [LARGE SCALE GENOMIC DNA]</scope>
    <source>
        <strain evidence="5 6">11-183</strain>
    </source>
</reference>